<organism evidence="2 3">
    <name type="scientific">Petrolisthes manimaculis</name>
    <dbReference type="NCBI Taxonomy" id="1843537"/>
    <lineage>
        <taxon>Eukaryota</taxon>
        <taxon>Metazoa</taxon>
        <taxon>Ecdysozoa</taxon>
        <taxon>Arthropoda</taxon>
        <taxon>Crustacea</taxon>
        <taxon>Multicrustacea</taxon>
        <taxon>Malacostraca</taxon>
        <taxon>Eumalacostraca</taxon>
        <taxon>Eucarida</taxon>
        <taxon>Decapoda</taxon>
        <taxon>Pleocyemata</taxon>
        <taxon>Anomura</taxon>
        <taxon>Galatheoidea</taxon>
        <taxon>Porcellanidae</taxon>
        <taxon>Petrolisthes</taxon>
    </lineage>
</organism>
<feature type="compositionally biased region" description="Polar residues" evidence="1">
    <location>
        <begin position="43"/>
        <end position="55"/>
    </location>
</feature>
<keyword evidence="3" id="KW-1185">Reference proteome</keyword>
<reference evidence="2" key="1">
    <citation type="submission" date="2023-11" db="EMBL/GenBank/DDBJ databases">
        <title>Genome assemblies of two species of porcelain crab, Petrolisthes cinctipes and Petrolisthes manimaculis (Anomura: Porcellanidae).</title>
        <authorList>
            <person name="Angst P."/>
        </authorList>
    </citation>
    <scope>NUCLEOTIDE SEQUENCE</scope>
    <source>
        <strain evidence="2">PB745_02</strain>
        <tissue evidence="2">Gill</tissue>
    </source>
</reference>
<evidence type="ECO:0000313" key="2">
    <source>
        <dbReference type="EMBL" id="KAK4325158.1"/>
    </source>
</evidence>
<proteinExistence type="predicted"/>
<feature type="region of interest" description="Disordered" evidence="1">
    <location>
        <begin position="43"/>
        <end position="66"/>
    </location>
</feature>
<evidence type="ECO:0000256" key="1">
    <source>
        <dbReference type="SAM" id="MobiDB-lite"/>
    </source>
</evidence>
<name>A0AAE1UHP6_9EUCA</name>
<protein>
    <submittedName>
        <fullName evidence="2">Uncharacterized protein</fullName>
    </submittedName>
</protein>
<dbReference type="AlphaFoldDB" id="A0AAE1UHP6"/>
<sequence>MRSLCLRKAMKTKLEIISHSICRNLRHLAEKKHYLTIGHLNQDSDQADAGSQENGNRGDAQQLGIYNTHTRIERLPGARQTQDSDKVPMWQCMDKENKDHSKYYLARQSNKMSEENCKAQ</sequence>
<evidence type="ECO:0000313" key="3">
    <source>
        <dbReference type="Proteomes" id="UP001292094"/>
    </source>
</evidence>
<gene>
    <name evidence="2" type="ORF">Pmani_004311</name>
</gene>
<dbReference type="EMBL" id="JAWZYT010000298">
    <property type="protein sequence ID" value="KAK4325158.1"/>
    <property type="molecule type" value="Genomic_DNA"/>
</dbReference>
<accession>A0AAE1UHP6</accession>
<comment type="caution">
    <text evidence="2">The sequence shown here is derived from an EMBL/GenBank/DDBJ whole genome shotgun (WGS) entry which is preliminary data.</text>
</comment>
<dbReference type="Proteomes" id="UP001292094">
    <property type="component" value="Unassembled WGS sequence"/>
</dbReference>